<feature type="domain" description="PTS EIIB type-3" evidence="8">
    <location>
        <begin position="1"/>
        <end position="105"/>
    </location>
</feature>
<dbReference type="InterPro" id="IPR051819">
    <property type="entry name" value="PTS_sugar-specific_EIIB"/>
</dbReference>
<evidence type="ECO:0000256" key="5">
    <source>
        <dbReference type="ARBA" id="ARBA00022683"/>
    </source>
</evidence>
<dbReference type="RefSeq" id="WP_135348297.1">
    <property type="nucleotide sequence ID" value="NZ_SRJD01000007.1"/>
</dbReference>
<keyword evidence="2" id="KW-0597">Phosphoprotein</keyword>
<dbReference type="PANTHER" id="PTHR34581:SF2">
    <property type="entry name" value="PTS SYSTEM N,N'-DIACETYLCHITOBIOSE-SPECIFIC EIIB COMPONENT"/>
    <property type="match status" value="1"/>
</dbReference>
<keyword evidence="1" id="KW-0813">Transport</keyword>
<protein>
    <submittedName>
        <fullName evidence="9">PTS sugar transporter subunit IIB</fullName>
    </submittedName>
</protein>
<reference evidence="9 10" key="1">
    <citation type="journal article" date="2015" name="Int. J. Syst. Evol. Microbiol.">
        <title>Sporolactobacillus shoreae sp. nov. and Sporolactobacillus spathodeae sp. nov., two spore-forming lactic acid bacteria isolated from tree barks in Thailand.</title>
        <authorList>
            <person name="Thamacharoensuk T."/>
            <person name="Kitahara M."/>
            <person name="Ohkuma M."/>
            <person name="Thongchul N."/>
            <person name="Tanasupawat S."/>
        </authorList>
    </citation>
    <scope>NUCLEOTIDE SEQUENCE [LARGE SCALE GENOMIC DNA]</scope>
    <source>
        <strain evidence="9 10">BK92</strain>
    </source>
</reference>
<dbReference type="Gene3D" id="3.40.50.2300">
    <property type="match status" value="1"/>
</dbReference>
<dbReference type="AlphaFoldDB" id="A0A4Z0GQT0"/>
<evidence type="ECO:0000259" key="8">
    <source>
        <dbReference type="PROSITE" id="PS51100"/>
    </source>
</evidence>
<dbReference type="InterPro" id="IPR013012">
    <property type="entry name" value="PTS_EIIB_3"/>
</dbReference>
<evidence type="ECO:0000256" key="6">
    <source>
        <dbReference type="ARBA" id="ARBA00022777"/>
    </source>
</evidence>
<dbReference type="CDD" id="cd05564">
    <property type="entry name" value="PTS_IIB_chitobiose_lichenan"/>
    <property type="match status" value="1"/>
</dbReference>
<accession>A0A4Z0GQT0</accession>
<evidence type="ECO:0000256" key="2">
    <source>
        <dbReference type="ARBA" id="ARBA00022553"/>
    </source>
</evidence>
<gene>
    <name evidence="9" type="ORF">E4665_08170</name>
</gene>
<evidence type="ECO:0000256" key="1">
    <source>
        <dbReference type="ARBA" id="ARBA00022448"/>
    </source>
</evidence>
<evidence type="ECO:0000313" key="10">
    <source>
        <dbReference type="Proteomes" id="UP000298347"/>
    </source>
</evidence>
<dbReference type="Pfam" id="PF02302">
    <property type="entry name" value="PTS_IIB"/>
    <property type="match status" value="1"/>
</dbReference>
<organism evidence="9 10">
    <name type="scientific">Sporolactobacillus shoreae</name>
    <dbReference type="NCBI Taxonomy" id="1465501"/>
    <lineage>
        <taxon>Bacteria</taxon>
        <taxon>Bacillati</taxon>
        <taxon>Bacillota</taxon>
        <taxon>Bacilli</taxon>
        <taxon>Bacillales</taxon>
        <taxon>Sporolactobacillaceae</taxon>
        <taxon>Sporolactobacillus</taxon>
    </lineage>
</organism>
<dbReference type="GO" id="GO:0008982">
    <property type="term" value="F:protein-N(PI)-phosphohistidine-sugar phosphotransferase activity"/>
    <property type="evidence" value="ECO:0007669"/>
    <property type="project" value="InterPro"/>
</dbReference>
<dbReference type="PROSITE" id="PS51100">
    <property type="entry name" value="PTS_EIIB_TYPE_3"/>
    <property type="match status" value="1"/>
</dbReference>
<keyword evidence="6" id="KW-0418">Kinase</keyword>
<proteinExistence type="predicted"/>
<dbReference type="SUPFAM" id="SSF52794">
    <property type="entry name" value="PTS system IIB component-like"/>
    <property type="match status" value="1"/>
</dbReference>
<dbReference type="GO" id="GO:0009401">
    <property type="term" value="P:phosphoenolpyruvate-dependent sugar phosphotransferase system"/>
    <property type="evidence" value="ECO:0007669"/>
    <property type="project" value="UniProtKB-KW"/>
</dbReference>
<dbReference type="OrthoDB" id="9808134at2"/>
<keyword evidence="10" id="KW-1185">Reference proteome</keyword>
<name>A0A4Z0GQT0_9BACL</name>
<dbReference type="GO" id="GO:0016301">
    <property type="term" value="F:kinase activity"/>
    <property type="evidence" value="ECO:0007669"/>
    <property type="project" value="UniProtKB-KW"/>
</dbReference>
<keyword evidence="4" id="KW-0808">Transferase</keyword>
<sequence>MKIVLCCAAGMSTSLLVSKMETASKAQNKDYTIIAVPAEQVPLEIDSTDVLLLGPQVRYLLSKFKKLGEEKNVPVDVIGSIEYGTMNGAKVLAQAESLLNNQTGKGGEKK</sequence>
<evidence type="ECO:0000256" key="7">
    <source>
        <dbReference type="PROSITE-ProRule" id="PRU00423"/>
    </source>
</evidence>
<comment type="caution">
    <text evidence="9">The sequence shown here is derived from an EMBL/GenBank/DDBJ whole genome shotgun (WGS) entry which is preliminary data.</text>
</comment>
<keyword evidence="5" id="KW-0598">Phosphotransferase system</keyword>
<keyword evidence="3 9" id="KW-0762">Sugar transport</keyword>
<evidence type="ECO:0000256" key="4">
    <source>
        <dbReference type="ARBA" id="ARBA00022679"/>
    </source>
</evidence>
<dbReference type="EMBL" id="SRJD01000007">
    <property type="protein sequence ID" value="TGA98487.1"/>
    <property type="molecule type" value="Genomic_DNA"/>
</dbReference>
<dbReference type="Proteomes" id="UP000298347">
    <property type="component" value="Unassembled WGS sequence"/>
</dbReference>
<dbReference type="InterPro" id="IPR036095">
    <property type="entry name" value="PTS_EIIB-like_sf"/>
</dbReference>
<evidence type="ECO:0000256" key="3">
    <source>
        <dbReference type="ARBA" id="ARBA00022597"/>
    </source>
</evidence>
<dbReference type="InterPro" id="IPR003501">
    <property type="entry name" value="PTS_EIIB_2/3"/>
</dbReference>
<evidence type="ECO:0000313" key="9">
    <source>
        <dbReference type="EMBL" id="TGA98487.1"/>
    </source>
</evidence>
<feature type="modified residue" description="Phosphocysteine; by EIIA" evidence="7">
    <location>
        <position position="7"/>
    </location>
</feature>
<dbReference type="PANTHER" id="PTHR34581">
    <property type="entry name" value="PTS SYSTEM N,N'-DIACETYLCHITOBIOSE-SPECIFIC EIIB COMPONENT"/>
    <property type="match status" value="1"/>
</dbReference>